<feature type="active site" description="Proton donor" evidence="15">
    <location>
        <position position="292"/>
    </location>
</feature>
<dbReference type="InterPro" id="IPR044901">
    <property type="entry name" value="Trehalose_TreZ_E-set_sf"/>
</dbReference>
<evidence type="ECO:0000256" key="5">
    <source>
        <dbReference type="ARBA" id="ARBA00015938"/>
    </source>
</evidence>
<evidence type="ECO:0000313" key="20">
    <source>
        <dbReference type="Proteomes" id="UP000326881"/>
    </source>
</evidence>
<dbReference type="CDD" id="cd02853">
    <property type="entry name" value="E_set_MTHase_like_N"/>
    <property type="match status" value="1"/>
</dbReference>
<comment type="pathway">
    <text evidence="2 14">Glycan biosynthesis; trehalose biosynthesis.</text>
</comment>
<evidence type="ECO:0000256" key="6">
    <source>
        <dbReference type="ARBA" id="ARBA00022490"/>
    </source>
</evidence>
<keyword evidence="19" id="KW-0614">Plasmid</keyword>
<dbReference type="NCBIfam" id="TIGR02402">
    <property type="entry name" value="trehalose_TreZ"/>
    <property type="match status" value="1"/>
</dbReference>
<reference evidence="19 20" key="1">
    <citation type="submission" date="2019-08" db="EMBL/GenBank/DDBJ databases">
        <title>Prosopis cineraria nodule microbiome.</title>
        <authorList>
            <person name="Ali R."/>
            <person name="Chaluvadi S.R."/>
            <person name="Wang X."/>
        </authorList>
    </citation>
    <scope>NUCLEOTIDE SEQUENCE [LARGE SCALE GENOMIC DNA]</scope>
    <source>
        <strain evidence="19 20">BG7</strain>
        <plasmid evidence="19 20">unnamed</plasmid>
    </source>
</reference>
<keyword evidence="7 14" id="KW-0378">Hydrolase</keyword>
<keyword evidence="9 14" id="KW-0326">Glycosidase</keyword>
<name>A0A5Q0CGZ3_9HYPH</name>
<dbReference type="InterPro" id="IPR013783">
    <property type="entry name" value="Ig-like_fold"/>
</dbReference>
<dbReference type="GO" id="GO:0005737">
    <property type="term" value="C:cytoplasm"/>
    <property type="evidence" value="ECO:0007669"/>
    <property type="project" value="UniProtKB-SubCell"/>
</dbReference>
<dbReference type="Pfam" id="PF11941">
    <property type="entry name" value="DUF3459"/>
    <property type="match status" value="1"/>
</dbReference>
<feature type="site" description="Transition state stabilizer" evidence="17">
    <location>
        <position position="388"/>
    </location>
</feature>
<dbReference type="SUPFAM" id="SSF81296">
    <property type="entry name" value="E set domains"/>
    <property type="match status" value="1"/>
</dbReference>
<dbReference type="InterPro" id="IPR022567">
    <property type="entry name" value="DUF3459"/>
</dbReference>
<dbReference type="InterPro" id="IPR012768">
    <property type="entry name" value="Trehalose_TreZ"/>
</dbReference>
<dbReference type="Pfam" id="PF00128">
    <property type="entry name" value="Alpha-amylase"/>
    <property type="match status" value="1"/>
</dbReference>
<comment type="similarity">
    <text evidence="3 14">Belongs to the glycosyl hydrolase 13 family.</text>
</comment>
<evidence type="ECO:0000256" key="13">
    <source>
        <dbReference type="NCBIfam" id="TIGR02402"/>
    </source>
</evidence>
<evidence type="ECO:0000256" key="11">
    <source>
        <dbReference type="ARBA" id="ARBA00033284"/>
    </source>
</evidence>
<evidence type="ECO:0000256" key="3">
    <source>
        <dbReference type="ARBA" id="ARBA00008061"/>
    </source>
</evidence>
<dbReference type="InterPro" id="IPR006047">
    <property type="entry name" value="GH13_cat_dom"/>
</dbReference>
<dbReference type="UniPathway" id="UPA00299"/>
<dbReference type="CDD" id="cd11325">
    <property type="entry name" value="AmyAc_GTHase"/>
    <property type="match status" value="1"/>
</dbReference>
<evidence type="ECO:0000256" key="4">
    <source>
        <dbReference type="ARBA" id="ARBA00012268"/>
    </source>
</evidence>
<dbReference type="AlphaFoldDB" id="A0A5Q0CGZ3"/>
<gene>
    <name evidence="19" type="primary">treZ</name>
    <name evidence="19" type="ORF">FZ934_24595</name>
</gene>
<dbReference type="GO" id="GO:0033942">
    <property type="term" value="F:4-alpha-D-(1-&gt;4)-alpha-D-glucanotrehalose trehalohydrolase activity"/>
    <property type="evidence" value="ECO:0007669"/>
    <property type="project" value="UniProtKB-EC"/>
</dbReference>
<keyword evidence="20" id="KW-1185">Reference proteome</keyword>
<dbReference type="SUPFAM" id="SSF51445">
    <property type="entry name" value="(Trans)glycosidases"/>
    <property type="match status" value="1"/>
</dbReference>
<evidence type="ECO:0000256" key="10">
    <source>
        <dbReference type="ARBA" id="ARBA00032057"/>
    </source>
</evidence>
<protein>
    <recommendedName>
        <fullName evidence="5 13">Malto-oligosyltrehalose trehalohydrolase</fullName>
        <shortName evidence="14">MTHase</shortName>
        <ecNumber evidence="4 13">3.2.1.141</ecNumber>
    </recommendedName>
    <alternativeName>
        <fullName evidence="11 14">4-alpha-D-((1-&gt;4)-alpha-D-glucano)trehalose trehalohydrolase</fullName>
    </alternativeName>
    <alternativeName>
        <fullName evidence="10 14">Maltooligosyl trehalose trehalohydrolase</fullName>
    </alternativeName>
</protein>
<evidence type="ECO:0000256" key="14">
    <source>
        <dbReference type="PIRNR" id="PIRNR006337"/>
    </source>
</evidence>
<evidence type="ECO:0000256" key="15">
    <source>
        <dbReference type="PIRSR" id="PIRSR006337-1"/>
    </source>
</evidence>
<comment type="subcellular location">
    <subcellularLocation>
        <location evidence="1 15">Cytoplasm</location>
    </subcellularLocation>
</comment>
<dbReference type="InterPro" id="IPR017853">
    <property type="entry name" value="GH"/>
</dbReference>
<dbReference type="PANTHER" id="PTHR43651:SF11">
    <property type="entry name" value="MALTO-OLIGOSYLTREHALOSE TREHALOHYDROLASE"/>
    <property type="match status" value="1"/>
</dbReference>
<evidence type="ECO:0000256" key="12">
    <source>
        <dbReference type="ARBA" id="ARBA00034013"/>
    </source>
</evidence>
<evidence type="ECO:0000256" key="17">
    <source>
        <dbReference type="PIRSR" id="PIRSR006337-3"/>
    </source>
</evidence>
<evidence type="ECO:0000259" key="18">
    <source>
        <dbReference type="SMART" id="SM00642"/>
    </source>
</evidence>
<sequence>MFSFGPQFTDHGVRFRLWAPLQRKVAITIDDSPATMMASEDGGWFTHLAERARHGTRYRFVLEDGQQVPDPASRYQPDDVHGPSEVVDGSRYVFTQHEWRGRPWNETVIYELHVGAFTEEGTLVAAVDRLDYLKDLGITAIQLMPINDFPGRRGWGYDGVLPYAPDSSYGRPEDLKGFIDAAHSRRMSVFLDVVYNHFGPQGNYLPSYAPLFNRDHKTPWGAAINYDGVNSEMVRRFVVENALYWLQEFRADGLRLDAVHAIKDDSDEHLLATIARAVKQATLGRHCHLIVENEDNSAALLERDAEGHPRLYTAQWNDDIHHVLHKAATGEAFGYYADYSCAPSAVARAVAQGFVFQGEEMPYRGEPRGEPSGNLPPTSFIAFIQNHDQVGNRAFGDRIHKIAPQSALLAIAGIYLLSPQIPMIFMGEEWKSKSDFPYFCDFDEELNAAVRKGRREELHRLPGFDEENADKLPDPTALSTFLKAKLDWQAASRGLHREHLELYRHLIALRRDHIIPRLSGVSSGGSFARSTEFIDIDWELDDGTRLCLVANLSAKTIPVKPPQFDRVIWRTHQPNDTMPPWYVCWAFRS</sequence>
<proteinExistence type="inferred from homology"/>
<dbReference type="EC" id="3.2.1.141" evidence="4 13"/>
<evidence type="ECO:0000256" key="8">
    <source>
        <dbReference type="ARBA" id="ARBA00023277"/>
    </source>
</evidence>
<dbReference type="Gene3D" id="2.60.40.10">
    <property type="entry name" value="Immunoglobulins"/>
    <property type="match status" value="1"/>
</dbReference>
<dbReference type="PIRSF" id="PIRSF006337">
    <property type="entry name" value="Trehalose_TreZ"/>
    <property type="match status" value="1"/>
</dbReference>
<evidence type="ECO:0000256" key="9">
    <source>
        <dbReference type="ARBA" id="ARBA00023295"/>
    </source>
</evidence>
<keyword evidence="8" id="KW-0119">Carbohydrate metabolism</keyword>
<dbReference type="PANTHER" id="PTHR43651">
    <property type="entry name" value="1,4-ALPHA-GLUCAN-BRANCHING ENZYME"/>
    <property type="match status" value="1"/>
</dbReference>
<evidence type="ECO:0000256" key="7">
    <source>
        <dbReference type="ARBA" id="ARBA00022801"/>
    </source>
</evidence>
<organism evidence="19 20">
    <name type="scientific">Rhizobium grahamii</name>
    <dbReference type="NCBI Taxonomy" id="1120045"/>
    <lineage>
        <taxon>Bacteria</taxon>
        <taxon>Pseudomonadati</taxon>
        <taxon>Pseudomonadota</taxon>
        <taxon>Alphaproteobacteria</taxon>
        <taxon>Hyphomicrobiales</taxon>
        <taxon>Rhizobiaceae</taxon>
        <taxon>Rhizobium/Agrobacterium group</taxon>
        <taxon>Rhizobium</taxon>
    </lineage>
</organism>
<evidence type="ECO:0000313" key="19">
    <source>
        <dbReference type="EMBL" id="QFY63437.1"/>
    </source>
</evidence>
<dbReference type="GO" id="GO:0005992">
    <property type="term" value="P:trehalose biosynthetic process"/>
    <property type="evidence" value="ECO:0007669"/>
    <property type="project" value="UniProtKB-UniRule"/>
</dbReference>
<feature type="domain" description="Glycosyl hydrolase family 13 catalytic" evidence="18">
    <location>
        <begin position="111"/>
        <end position="459"/>
    </location>
</feature>
<evidence type="ECO:0000256" key="1">
    <source>
        <dbReference type="ARBA" id="ARBA00004496"/>
    </source>
</evidence>
<dbReference type="RefSeq" id="WP_153273400.1">
    <property type="nucleotide sequence ID" value="NZ_CP043499.1"/>
</dbReference>
<evidence type="ECO:0000256" key="2">
    <source>
        <dbReference type="ARBA" id="ARBA00005199"/>
    </source>
</evidence>
<dbReference type="SMART" id="SM00642">
    <property type="entry name" value="Aamy"/>
    <property type="match status" value="1"/>
</dbReference>
<feature type="active site" description="Nucleophile" evidence="15">
    <location>
        <position position="257"/>
    </location>
</feature>
<comment type="catalytic activity">
    <reaction evidence="12 14">
        <text>hydrolysis of (1-&gt;4)-alpha-D-glucosidic linkage in 4-alpha-D-[(1-&gt;4)-alpha-D-glucanosyl]n trehalose to yield trehalose and (1-&gt;4)-alpha-D-glucan.</text>
        <dbReference type="EC" id="3.2.1.141"/>
    </reaction>
</comment>
<dbReference type="Gene3D" id="3.20.20.80">
    <property type="entry name" value="Glycosidases"/>
    <property type="match status" value="1"/>
</dbReference>
<feature type="binding site" evidence="16">
    <location>
        <begin position="387"/>
        <end position="392"/>
    </location>
    <ligand>
        <name>substrate</name>
    </ligand>
</feature>
<dbReference type="OrthoDB" id="9800174at2"/>
<dbReference type="EMBL" id="CP043499">
    <property type="protein sequence ID" value="QFY63437.1"/>
    <property type="molecule type" value="Genomic_DNA"/>
</dbReference>
<accession>A0A5Q0CGZ3</accession>
<geneLocation type="plasmid" evidence="19 20">
    <name>unnamed</name>
</geneLocation>
<feature type="binding site" evidence="16">
    <location>
        <begin position="255"/>
        <end position="260"/>
    </location>
    <ligand>
        <name>substrate</name>
    </ligand>
</feature>
<dbReference type="InterPro" id="IPR014756">
    <property type="entry name" value="Ig_E-set"/>
</dbReference>
<evidence type="ECO:0000256" key="16">
    <source>
        <dbReference type="PIRSR" id="PIRSR006337-2"/>
    </source>
</evidence>
<dbReference type="Proteomes" id="UP000326881">
    <property type="component" value="Plasmid unnamed"/>
</dbReference>
<dbReference type="KEGG" id="rgr:FZ934_24595"/>
<dbReference type="Gene3D" id="1.10.10.760">
    <property type="entry name" value="E-set domains of sugar-utilizing enzymes"/>
    <property type="match status" value="1"/>
</dbReference>
<feature type="binding site" evidence="16">
    <location>
        <begin position="318"/>
        <end position="322"/>
    </location>
    <ligand>
        <name>substrate</name>
    </ligand>
</feature>
<keyword evidence="6" id="KW-0963">Cytoplasm</keyword>